<organism evidence="1 2">
    <name type="scientific">Nocardioides cavernae</name>
    <dbReference type="NCBI Taxonomy" id="1921566"/>
    <lineage>
        <taxon>Bacteria</taxon>
        <taxon>Bacillati</taxon>
        <taxon>Actinomycetota</taxon>
        <taxon>Actinomycetes</taxon>
        <taxon>Propionibacteriales</taxon>
        <taxon>Nocardioidaceae</taxon>
        <taxon>Nocardioides</taxon>
    </lineage>
</organism>
<dbReference type="AlphaFoldDB" id="A0A7Y9H4Y6"/>
<sequence length="490" mass="54587">MSDWDIAEPRADALIESLRAFGYTPEAAIADLVDNSISAGARTIRIDLVWDGRDSVVTVADDGHGMSEATLYDAMRPGSRSPLEDRSTDDLGRFGLGLKTASFSQARELTVLTRTKSNGHAVRRWDLDTVAVTGEWRLLRSGPSDLDLTPDDDAGTLVVWSKCDRLVGDVDASDSKAHDRFLQLTRRVKQHLEATFHRFLVGRGRVTMTVNGQPVIPWDPFLTDHPATQQLFSEELPFQGELIKVTAYVLPHRSKLTPTQADHGHGASGWNQQQGFYLYRSNRLLVQGDWLGLGFAKDEHTKLARIAVDFPASLDHAWQVDVKKSSARTPGPLVAELRRIAKAARSRAEEVYRFRGKITASKTSQPFVVAWQQYTDRAGEIRYKVNRSHPVIVALLDSTGGRKREVEKALRFIEETVPTTLIGVSIADSLDQQPTPFGDAPKDLKPLIDFVFTDLVKDGYSADEALDRIGVIEPFSQFPQIVQAFRESQR</sequence>
<dbReference type="Proteomes" id="UP000549911">
    <property type="component" value="Unassembled WGS sequence"/>
</dbReference>
<proteinExistence type="predicted"/>
<dbReference type="RefSeq" id="WP_179620645.1">
    <property type="nucleotide sequence ID" value="NZ_JACCBW010000003.1"/>
</dbReference>
<gene>
    <name evidence="1" type="ORF">F4692_003161</name>
</gene>
<dbReference type="EMBL" id="JACCBW010000003">
    <property type="protein sequence ID" value="NYE38016.1"/>
    <property type="molecule type" value="Genomic_DNA"/>
</dbReference>
<evidence type="ECO:0000313" key="1">
    <source>
        <dbReference type="EMBL" id="NYE38016.1"/>
    </source>
</evidence>
<comment type="caution">
    <text evidence="1">The sequence shown here is derived from an EMBL/GenBank/DDBJ whole genome shotgun (WGS) entry which is preliminary data.</text>
</comment>
<evidence type="ECO:0000313" key="2">
    <source>
        <dbReference type="Proteomes" id="UP000549911"/>
    </source>
</evidence>
<dbReference type="SUPFAM" id="SSF55874">
    <property type="entry name" value="ATPase domain of HSP90 chaperone/DNA topoisomerase II/histidine kinase"/>
    <property type="match status" value="1"/>
</dbReference>
<dbReference type="Gene3D" id="3.30.565.10">
    <property type="entry name" value="Histidine kinase-like ATPase, C-terminal domain"/>
    <property type="match status" value="1"/>
</dbReference>
<dbReference type="InterPro" id="IPR036890">
    <property type="entry name" value="HATPase_C_sf"/>
</dbReference>
<dbReference type="Pfam" id="PF13589">
    <property type="entry name" value="HATPase_c_3"/>
    <property type="match status" value="1"/>
</dbReference>
<reference evidence="1 2" key="1">
    <citation type="submission" date="2020-07" db="EMBL/GenBank/DDBJ databases">
        <authorList>
            <person name="Partida-Martinez L."/>
            <person name="Huntemann M."/>
            <person name="Clum A."/>
            <person name="Wang J."/>
            <person name="Palaniappan K."/>
            <person name="Ritter S."/>
            <person name="Chen I.-M."/>
            <person name="Stamatis D."/>
            <person name="Reddy T."/>
            <person name="O'Malley R."/>
            <person name="Daum C."/>
            <person name="Shapiro N."/>
            <person name="Ivanova N."/>
            <person name="Kyrpides N."/>
            <person name="Woyke T."/>
        </authorList>
    </citation>
    <scope>NUCLEOTIDE SEQUENCE [LARGE SCALE GENOMIC DNA]</scope>
    <source>
        <strain evidence="1 2">AT2.17</strain>
    </source>
</reference>
<protein>
    <recommendedName>
        <fullName evidence="3">ATP-binding protein</fullName>
    </recommendedName>
</protein>
<keyword evidence="2" id="KW-1185">Reference proteome</keyword>
<name>A0A7Y9H4Y6_9ACTN</name>
<evidence type="ECO:0008006" key="3">
    <source>
        <dbReference type="Google" id="ProtNLM"/>
    </source>
</evidence>
<accession>A0A7Y9H4Y6</accession>
<reference evidence="1 2" key="2">
    <citation type="submission" date="2020-08" db="EMBL/GenBank/DDBJ databases">
        <title>The Agave Microbiome: Exploring the role of microbial communities in plant adaptations to desert environments.</title>
        <authorList>
            <person name="Partida-Martinez L.P."/>
        </authorList>
    </citation>
    <scope>NUCLEOTIDE SEQUENCE [LARGE SCALE GENOMIC DNA]</scope>
    <source>
        <strain evidence="1 2">AT2.17</strain>
    </source>
</reference>